<accession>M1V6R6</accession>
<reference evidence="1 2" key="2">
    <citation type="journal article" date="2007" name="BMC Biol.">
        <title>A 100%-complete sequence reveals unusually simple genomic features in the hot-spring red alga Cyanidioschyzon merolae.</title>
        <authorList>
            <person name="Nozaki H."/>
            <person name="Takano H."/>
            <person name="Misumi O."/>
            <person name="Terasawa K."/>
            <person name="Matsuzaki M."/>
            <person name="Maruyama S."/>
            <person name="Nishida K."/>
            <person name="Yagisawa F."/>
            <person name="Yoshida Y."/>
            <person name="Fujiwara T."/>
            <person name="Takio S."/>
            <person name="Tamura K."/>
            <person name="Chung S.J."/>
            <person name="Nakamura S."/>
            <person name="Kuroiwa H."/>
            <person name="Tanaka K."/>
            <person name="Sato N."/>
            <person name="Kuroiwa T."/>
        </authorList>
    </citation>
    <scope>NUCLEOTIDE SEQUENCE [LARGE SCALE GENOMIC DNA]</scope>
    <source>
        <strain evidence="1 2">10D</strain>
    </source>
</reference>
<evidence type="ECO:0000313" key="1">
    <source>
        <dbReference type="EMBL" id="BAM82420.1"/>
    </source>
</evidence>
<dbReference type="EMBL" id="AP006500">
    <property type="protein sequence ID" value="BAM82420.1"/>
    <property type="molecule type" value="Genomic_DNA"/>
</dbReference>
<dbReference type="RefSeq" id="XP_005538456.1">
    <property type="nucleotide sequence ID" value="XM_005538399.1"/>
</dbReference>
<organism evidence="1 2">
    <name type="scientific">Cyanidioschyzon merolae (strain NIES-3377 / 10D)</name>
    <name type="common">Unicellular red alga</name>
    <dbReference type="NCBI Taxonomy" id="280699"/>
    <lineage>
        <taxon>Eukaryota</taxon>
        <taxon>Rhodophyta</taxon>
        <taxon>Bangiophyceae</taxon>
        <taxon>Cyanidiales</taxon>
        <taxon>Cyanidiaceae</taxon>
        <taxon>Cyanidioschyzon</taxon>
    </lineage>
</organism>
<evidence type="ECO:0000313" key="2">
    <source>
        <dbReference type="Proteomes" id="UP000007014"/>
    </source>
</evidence>
<name>M1V6R6_CYAM1</name>
<dbReference type="Gramene" id="CMR175CT">
    <property type="protein sequence ID" value="CMR175CT"/>
    <property type="gene ID" value="CMR175C"/>
</dbReference>
<protein>
    <submittedName>
        <fullName evidence="1">Uncharacterized protein</fullName>
    </submittedName>
</protein>
<dbReference type="AlphaFoldDB" id="M1V6R6"/>
<keyword evidence="2" id="KW-1185">Reference proteome</keyword>
<dbReference type="GeneID" id="16996667"/>
<dbReference type="Proteomes" id="UP000007014">
    <property type="component" value="Chromosome 18"/>
</dbReference>
<dbReference type="HOGENOM" id="CLU_2030008_0_0_1"/>
<sequence>MATCSRAKRKLPAYALFVKCVTAVSYVHTPASSCPERDCSALPPYHSGLWAPYSGDSHDRYQSIAETMRCRLCSRGSREDSYQFMNSGMFFLSHESTMRESLHAQRTEKQNCVIRSIPEAGR</sequence>
<dbReference type="KEGG" id="cme:CYME_CMR175C"/>
<reference evidence="1 2" key="1">
    <citation type="journal article" date="2004" name="Nature">
        <title>Genome sequence of the ultrasmall unicellular red alga Cyanidioschyzon merolae 10D.</title>
        <authorList>
            <person name="Matsuzaki M."/>
            <person name="Misumi O."/>
            <person name="Shin-i T."/>
            <person name="Maruyama S."/>
            <person name="Takahara M."/>
            <person name="Miyagishima S."/>
            <person name="Mori T."/>
            <person name="Nishida K."/>
            <person name="Yagisawa F."/>
            <person name="Nishida K."/>
            <person name="Yoshida Y."/>
            <person name="Nishimura Y."/>
            <person name="Nakao S."/>
            <person name="Kobayashi T."/>
            <person name="Momoyama Y."/>
            <person name="Higashiyama T."/>
            <person name="Minoda A."/>
            <person name="Sano M."/>
            <person name="Nomoto H."/>
            <person name="Oishi K."/>
            <person name="Hayashi H."/>
            <person name="Ohta F."/>
            <person name="Nishizaka S."/>
            <person name="Haga S."/>
            <person name="Miura S."/>
            <person name="Morishita T."/>
            <person name="Kabeya Y."/>
            <person name="Terasawa K."/>
            <person name="Suzuki Y."/>
            <person name="Ishii Y."/>
            <person name="Asakawa S."/>
            <person name="Takano H."/>
            <person name="Ohta N."/>
            <person name="Kuroiwa H."/>
            <person name="Tanaka K."/>
            <person name="Shimizu N."/>
            <person name="Sugano S."/>
            <person name="Sato N."/>
            <person name="Nozaki H."/>
            <person name="Ogasawara N."/>
            <person name="Kohara Y."/>
            <person name="Kuroiwa T."/>
        </authorList>
    </citation>
    <scope>NUCLEOTIDE SEQUENCE [LARGE SCALE GENOMIC DNA]</scope>
    <source>
        <strain evidence="1 2">10D</strain>
    </source>
</reference>
<proteinExistence type="predicted"/>
<gene>
    <name evidence="1" type="ORF">CYME_CMR175C</name>
</gene>